<name>A0ABY7QEI1_9ACTN</name>
<evidence type="ECO:0000256" key="1">
    <source>
        <dbReference type="SAM" id="Phobius"/>
    </source>
</evidence>
<proteinExistence type="predicted"/>
<evidence type="ECO:0008006" key="4">
    <source>
        <dbReference type="Google" id="ProtNLM"/>
    </source>
</evidence>
<gene>
    <name evidence="2" type="ORF">O1G21_38090</name>
</gene>
<reference evidence="3" key="1">
    <citation type="submission" date="2022-12" db="EMBL/GenBank/DDBJ databases">
        <authorList>
            <person name="Mo P."/>
        </authorList>
    </citation>
    <scope>NUCLEOTIDE SEQUENCE [LARGE SCALE GENOMIC DNA]</scope>
    <source>
        <strain evidence="3">HUAS 3-15</strain>
    </source>
</reference>
<protein>
    <recommendedName>
        <fullName evidence="4">YcxB-like protein domain-containing protein</fullName>
    </recommendedName>
</protein>
<feature type="transmembrane region" description="Helical" evidence="1">
    <location>
        <begin position="63"/>
        <end position="81"/>
    </location>
</feature>
<keyword evidence="1" id="KW-0472">Membrane</keyword>
<dbReference type="RefSeq" id="WP_270150295.1">
    <property type="nucleotide sequence ID" value="NZ_CP115450.1"/>
</dbReference>
<dbReference type="EMBL" id="CP115450">
    <property type="protein sequence ID" value="WBP91120.1"/>
    <property type="molecule type" value="Genomic_DNA"/>
</dbReference>
<keyword evidence="1" id="KW-1133">Transmembrane helix</keyword>
<organism evidence="2 3">
    <name type="scientific">Kitasatospora cathayae</name>
    <dbReference type="NCBI Taxonomy" id="3004092"/>
    <lineage>
        <taxon>Bacteria</taxon>
        <taxon>Bacillati</taxon>
        <taxon>Actinomycetota</taxon>
        <taxon>Actinomycetes</taxon>
        <taxon>Kitasatosporales</taxon>
        <taxon>Streptomycetaceae</taxon>
        <taxon>Kitasatospora</taxon>
    </lineage>
</organism>
<evidence type="ECO:0000313" key="2">
    <source>
        <dbReference type="EMBL" id="WBP91120.1"/>
    </source>
</evidence>
<accession>A0ABY7QEI1</accession>
<keyword evidence="1" id="KW-0812">Transmembrane</keyword>
<sequence>MDRDRMELAYTPTGEDFREALAAQARHTTVGRLVRIALFAPAAVALLGGALKLADGRADAADAVTAAALVALAVFAPRLQAASARRRVVRRGGARTVVVDATGVSVTDRCGTQTRTWAATPRFIETEHLFLVLNRSGSCLLILAKRGTGDPAALRTLLTRHATAAGGDTTGDRAGSPAHSG</sequence>
<feature type="transmembrane region" description="Helical" evidence="1">
    <location>
        <begin position="33"/>
        <end position="51"/>
    </location>
</feature>
<keyword evidence="3" id="KW-1185">Reference proteome</keyword>
<evidence type="ECO:0000313" key="3">
    <source>
        <dbReference type="Proteomes" id="UP001212821"/>
    </source>
</evidence>
<dbReference type="Proteomes" id="UP001212821">
    <property type="component" value="Chromosome"/>
</dbReference>